<evidence type="ECO:0000313" key="2">
    <source>
        <dbReference type="Proteomes" id="UP000198866"/>
    </source>
</evidence>
<proteinExistence type="predicted"/>
<gene>
    <name evidence="1" type="ORF">SAMN05192539_106032</name>
</gene>
<sequence>MLFDPSFNDRPVDADAAASWQPPGAAVARHRSSDCVLTLPDVDADVPARATIKWRSEASLDAIILEQFRHGPLRAGDVHDPASPVDAFQQAFFAWAGRQLGGSLRMISFGLELLDTNAVNDIVCHQYDREDFKPVSPLHLGVALENEWVHEVGVRAQPLRDAHPLLLYTLFNLVDRASWKTVPVRTPGWFLCEAACRHWDGDESASDKDAHDLLMEMYEDEEAVQRYLPSTLRAALCPDEVRSPSKVQGRRARSSVLSGNELRTLRRDVPGFVSNVCSELVALQDLLRRAGKRELFDAGYEAHPLYSGCTLVLEHNERTSELLDDFLEAEFSAGEASGYSRFITFSNTRHGIRSQYAEWGLGLQILRRLDRLLALVVDPD</sequence>
<dbReference type="InterPro" id="IPR022283">
    <property type="entry name" value="PRTRC_protein-F"/>
</dbReference>
<dbReference type="NCBIfam" id="TIGR03742">
    <property type="entry name" value="PRTRC_F"/>
    <property type="match status" value="1"/>
</dbReference>
<evidence type="ECO:0000313" key="1">
    <source>
        <dbReference type="EMBL" id="SEK12816.1"/>
    </source>
</evidence>
<name>A0A1H7EFU3_9BURK</name>
<dbReference type="EMBL" id="FNYE01000060">
    <property type="protein sequence ID" value="SEK12816.1"/>
    <property type="molecule type" value="Genomic_DNA"/>
</dbReference>
<dbReference type="Pfam" id="PF14456">
    <property type="entry name" value="alpha-hel2"/>
    <property type="match status" value="1"/>
</dbReference>
<dbReference type="STRING" id="667676.SAMN05192539_106032"/>
<reference evidence="2" key="1">
    <citation type="submission" date="2016-10" db="EMBL/GenBank/DDBJ databases">
        <authorList>
            <person name="Varghese N."/>
            <person name="Submissions S."/>
        </authorList>
    </citation>
    <scope>NUCLEOTIDE SEQUENCE [LARGE SCALE GENOMIC DNA]</scope>
    <source>
        <strain evidence="2">LMG 26031</strain>
    </source>
</reference>
<keyword evidence="2" id="KW-1185">Reference proteome</keyword>
<dbReference type="AlphaFoldDB" id="A0A1H7EFU3"/>
<organism evidence="1 2">
    <name type="scientific">Paraburkholderia diazotrophica</name>
    <dbReference type="NCBI Taxonomy" id="667676"/>
    <lineage>
        <taxon>Bacteria</taxon>
        <taxon>Pseudomonadati</taxon>
        <taxon>Pseudomonadota</taxon>
        <taxon>Betaproteobacteria</taxon>
        <taxon>Burkholderiales</taxon>
        <taxon>Burkholderiaceae</taxon>
        <taxon>Paraburkholderia</taxon>
    </lineage>
</organism>
<dbReference type="Proteomes" id="UP000198866">
    <property type="component" value="Unassembled WGS sequence"/>
</dbReference>
<protein>
    <submittedName>
        <fullName evidence="1">PRTRC system protein F</fullName>
    </submittedName>
</protein>
<accession>A0A1H7EFU3</accession>
<dbReference type="RefSeq" id="WP_090873838.1">
    <property type="nucleotide sequence ID" value="NZ_FNYE01000060.1"/>
</dbReference>
<dbReference type="OrthoDB" id="9032601at2"/>